<comment type="caution">
    <text evidence="2">The sequence shown here is derived from an EMBL/GenBank/DDBJ whole genome shotgun (WGS) entry which is preliminary data.</text>
</comment>
<feature type="coiled-coil region" evidence="1">
    <location>
        <begin position="137"/>
        <end position="164"/>
    </location>
</feature>
<name>A0A8S1L450_PARPR</name>
<keyword evidence="3" id="KW-1185">Reference proteome</keyword>
<dbReference type="Proteomes" id="UP000688137">
    <property type="component" value="Unassembled WGS sequence"/>
</dbReference>
<organism evidence="2 3">
    <name type="scientific">Paramecium primaurelia</name>
    <dbReference type="NCBI Taxonomy" id="5886"/>
    <lineage>
        <taxon>Eukaryota</taxon>
        <taxon>Sar</taxon>
        <taxon>Alveolata</taxon>
        <taxon>Ciliophora</taxon>
        <taxon>Intramacronucleata</taxon>
        <taxon>Oligohymenophorea</taxon>
        <taxon>Peniculida</taxon>
        <taxon>Parameciidae</taxon>
        <taxon>Paramecium</taxon>
    </lineage>
</organism>
<evidence type="ECO:0000256" key="1">
    <source>
        <dbReference type="SAM" id="Coils"/>
    </source>
</evidence>
<keyword evidence="1" id="KW-0175">Coiled coil</keyword>
<evidence type="ECO:0000313" key="2">
    <source>
        <dbReference type="EMBL" id="CAD8059516.1"/>
    </source>
</evidence>
<reference evidence="2" key="1">
    <citation type="submission" date="2021-01" db="EMBL/GenBank/DDBJ databases">
        <authorList>
            <consortium name="Genoscope - CEA"/>
            <person name="William W."/>
        </authorList>
    </citation>
    <scope>NUCLEOTIDE SEQUENCE</scope>
</reference>
<evidence type="ECO:0000313" key="3">
    <source>
        <dbReference type="Proteomes" id="UP000688137"/>
    </source>
</evidence>
<proteinExistence type="predicted"/>
<protein>
    <submittedName>
        <fullName evidence="2">Uncharacterized protein</fullName>
    </submittedName>
</protein>
<sequence length="260" mass="31203">MTDRSRTTSFQKQQILQNIQIKFQKIDPTFQIKNFIGESTNLVGQQIKKWEKQSRERTVKEQQVMKAIKSLRHPLILESYMEKPIFIESIKPETPYDLEVPQQISQSPKNEHINEYRMIKSTKKPLSPLKKLFEQYSELVQEQFQNSSEEMKKLIQQYSNSEKAIDPFKQKTKYCEYFTPRQYSIPKKNLQNSQSYKQIGSPMNRKREYLVQKNNNNLQKLDDLQSDLDNFRKHLKEIKKSNQQCFHKRQFLKGKLDFLL</sequence>
<dbReference type="OMA" id="FHKRQFL"/>
<dbReference type="AlphaFoldDB" id="A0A8S1L450"/>
<gene>
    <name evidence="2" type="ORF">PPRIM_AZ9-3.1.T0290029</name>
</gene>
<dbReference type="EMBL" id="CAJJDM010000028">
    <property type="protein sequence ID" value="CAD8059516.1"/>
    <property type="molecule type" value="Genomic_DNA"/>
</dbReference>
<accession>A0A8S1L450</accession>